<evidence type="ECO:0000313" key="1">
    <source>
        <dbReference type="EMBL" id="CAA2969225.1"/>
    </source>
</evidence>
<protein>
    <submittedName>
        <fullName evidence="1">Uncharacterized protein</fullName>
    </submittedName>
</protein>
<organism evidence="1 2">
    <name type="scientific">Olea europaea subsp. europaea</name>
    <dbReference type="NCBI Taxonomy" id="158383"/>
    <lineage>
        <taxon>Eukaryota</taxon>
        <taxon>Viridiplantae</taxon>
        <taxon>Streptophyta</taxon>
        <taxon>Embryophyta</taxon>
        <taxon>Tracheophyta</taxon>
        <taxon>Spermatophyta</taxon>
        <taxon>Magnoliopsida</taxon>
        <taxon>eudicotyledons</taxon>
        <taxon>Gunneridae</taxon>
        <taxon>Pentapetalae</taxon>
        <taxon>asterids</taxon>
        <taxon>lamiids</taxon>
        <taxon>Lamiales</taxon>
        <taxon>Oleaceae</taxon>
        <taxon>Oleeae</taxon>
        <taxon>Olea</taxon>
    </lineage>
</organism>
<dbReference type="Proteomes" id="UP000594638">
    <property type="component" value="Unassembled WGS sequence"/>
</dbReference>
<proteinExistence type="predicted"/>
<gene>
    <name evidence="1" type="ORF">OLEA9_A108052</name>
</gene>
<reference evidence="1 2" key="1">
    <citation type="submission" date="2019-12" db="EMBL/GenBank/DDBJ databases">
        <authorList>
            <person name="Alioto T."/>
            <person name="Alioto T."/>
            <person name="Gomez Garrido J."/>
        </authorList>
    </citation>
    <scope>NUCLEOTIDE SEQUENCE [LARGE SCALE GENOMIC DNA]</scope>
</reference>
<dbReference type="Gramene" id="OE9A108052T1">
    <property type="protein sequence ID" value="OE9A108052C1"/>
    <property type="gene ID" value="OE9A108052"/>
</dbReference>
<evidence type="ECO:0000313" key="2">
    <source>
        <dbReference type="Proteomes" id="UP000594638"/>
    </source>
</evidence>
<sequence length="113" mass="12803">MSTDCFVKVECRNPTPTAASMTVWSWPEVHTDDESVEGEVSTGGEYFGIEYLGMGGGSGERKWGEMRKWGFRFGEKLEAKVTTRCHVARNQWYNRTNQSEIGRAPAPFDRFGQ</sequence>
<keyword evidence="2" id="KW-1185">Reference proteome</keyword>
<dbReference type="EMBL" id="CACTIH010001934">
    <property type="protein sequence ID" value="CAA2969225.1"/>
    <property type="molecule type" value="Genomic_DNA"/>
</dbReference>
<comment type="caution">
    <text evidence="1">The sequence shown here is derived from an EMBL/GenBank/DDBJ whole genome shotgun (WGS) entry which is preliminary data.</text>
</comment>
<accession>A0A8S0QUD9</accession>
<name>A0A8S0QUD9_OLEEU</name>
<dbReference type="AlphaFoldDB" id="A0A8S0QUD9"/>